<feature type="region of interest" description="Disordered" evidence="1">
    <location>
        <begin position="282"/>
        <end position="312"/>
    </location>
</feature>
<feature type="region of interest" description="Disordered" evidence="1">
    <location>
        <begin position="171"/>
        <end position="242"/>
    </location>
</feature>
<protein>
    <submittedName>
        <fullName evidence="2">Uncharacterized protein</fullName>
    </submittedName>
</protein>
<gene>
    <name evidence="2" type="ORF">DFH07DRAFT_778756</name>
</gene>
<dbReference type="EMBL" id="JARJLG010000132">
    <property type="protein sequence ID" value="KAJ7739477.1"/>
    <property type="molecule type" value="Genomic_DNA"/>
</dbReference>
<proteinExistence type="predicted"/>
<dbReference type="AlphaFoldDB" id="A0AAD7MZ65"/>
<feature type="region of interest" description="Disordered" evidence="1">
    <location>
        <begin position="48"/>
        <end position="73"/>
    </location>
</feature>
<organism evidence="2 3">
    <name type="scientific">Mycena maculata</name>
    <dbReference type="NCBI Taxonomy" id="230809"/>
    <lineage>
        <taxon>Eukaryota</taxon>
        <taxon>Fungi</taxon>
        <taxon>Dikarya</taxon>
        <taxon>Basidiomycota</taxon>
        <taxon>Agaricomycotina</taxon>
        <taxon>Agaricomycetes</taxon>
        <taxon>Agaricomycetidae</taxon>
        <taxon>Agaricales</taxon>
        <taxon>Marasmiineae</taxon>
        <taxon>Mycenaceae</taxon>
        <taxon>Mycena</taxon>
    </lineage>
</organism>
<feature type="compositionally biased region" description="Basic and acidic residues" evidence="1">
    <location>
        <begin position="16"/>
        <end position="34"/>
    </location>
</feature>
<comment type="caution">
    <text evidence="2">The sequence shown here is derived from an EMBL/GenBank/DDBJ whole genome shotgun (WGS) entry which is preliminary data.</text>
</comment>
<reference evidence="2" key="1">
    <citation type="submission" date="2023-03" db="EMBL/GenBank/DDBJ databases">
        <title>Massive genome expansion in bonnet fungi (Mycena s.s.) driven by repeated elements and novel gene families across ecological guilds.</title>
        <authorList>
            <consortium name="Lawrence Berkeley National Laboratory"/>
            <person name="Harder C.B."/>
            <person name="Miyauchi S."/>
            <person name="Viragh M."/>
            <person name="Kuo A."/>
            <person name="Thoen E."/>
            <person name="Andreopoulos B."/>
            <person name="Lu D."/>
            <person name="Skrede I."/>
            <person name="Drula E."/>
            <person name="Henrissat B."/>
            <person name="Morin E."/>
            <person name="Kohler A."/>
            <person name="Barry K."/>
            <person name="LaButti K."/>
            <person name="Morin E."/>
            <person name="Salamov A."/>
            <person name="Lipzen A."/>
            <person name="Mereny Z."/>
            <person name="Hegedus B."/>
            <person name="Baldrian P."/>
            <person name="Stursova M."/>
            <person name="Weitz H."/>
            <person name="Taylor A."/>
            <person name="Grigoriev I.V."/>
            <person name="Nagy L.G."/>
            <person name="Martin F."/>
            <person name="Kauserud H."/>
        </authorList>
    </citation>
    <scope>NUCLEOTIDE SEQUENCE</scope>
    <source>
        <strain evidence="2">CBHHK188m</strain>
    </source>
</reference>
<feature type="compositionally biased region" description="Polar residues" evidence="1">
    <location>
        <begin position="303"/>
        <end position="312"/>
    </location>
</feature>
<feature type="region of interest" description="Disordered" evidence="1">
    <location>
        <begin position="1"/>
        <end position="34"/>
    </location>
</feature>
<keyword evidence="3" id="KW-1185">Reference proteome</keyword>
<sequence>MNRGSVANGLRSARKSSQDKEVAEASARTRRDVQSRVKLACRQKSRCGCRGKQDGSMKMRSNGNALRPGKTAGVTVPNSDCRIPHVSRFLRRQDPRDIHAAHGYERTPVAWSRPRRTPNVFHDGMVDFLQPSDDRGTEKALSTTEFGSTNAGCYHILTGNATMRNVSAGTPGVSGHGPPDNTMKNHQESRVNGVGEPSRQSFCRRQDAGGDIVGSNRGADTVADGNLPLRSNPDGSPRLDEDDEAQLRIGEAHARRISPIIGGLSYLQVATVQAARKIGSARTYTNQHTQRSHSKIAFGGAQKKQTFVRSPT</sequence>
<name>A0AAD7MZ65_9AGAR</name>
<evidence type="ECO:0000256" key="1">
    <source>
        <dbReference type="SAM" id="MobiDB-lite"/>
    </source>
</evidence>
<accession>A0AAD7MZ65</accession>
<evidence type="ECO:0000313" key="2">
    <source>
        <dbReference type="EMBL" id="KAJ7739477.1"/>
    </source>
</evidence>
<evidence type="ECO:0000313" key="3">
    <source>
        <dbReference type="Proteomes" id="UP001215280"/>
    </source>
</evidence>
<dbReference type="Proteomes" id="UP001215280">
    <property type="component" value="Unassembled WGS sequence"/>
</dbReference>